<dbReference type="InterPro" id="IPR003819">
    <property type="entry name" value="TauD/TfdA-like"/>
</dbReference>
<dbReference type="AlphaFoldDB" id="A0A9P9DKM5"/>
<dbReference type="InterPro" id="IPR042098">
    <property type="entry name" value="TauD-like_sf"/>
</dbReference>
<sequence length="673" mass="76043">MTSVQIVGAGLAQNDTLLSKALETGAISITSTELPSVSDDENASVASETSSQELLSTPSSVKEGDSSTAVAVGVLKIIESYGLNFERSDQTWDGLDSFIPIVTKQIERGEPVRLLLPGFPFKSPNSKDKVISTLPDLGEQLALSHLNGLCENIASLYEHGAEVHVCSDGLVYNDLLGVSDEAVWEYGEAVRQIAAEQDLHNLKFIRLWDLLEHPGTWSKEYYLAHASCIRRELWYRYRDVNFEADLAAKSDDDIRLTLSSYIEFLSKDLAYSKTHESLSESERTAAFNKIAKSMMGRWKAFASALQENRGDFVRLSIHDSAGKGKLSLSLVPQKKGSLGYTPWHSSIAIELDGSYRTVHASEVRGTHKLIYRNGRPWFYRAKSDMFEWTADDLHVTFEHLYPCGIIIRPVTMGESSPSPSIRTLPMKKVRALSNCFSPVVLRGFSETTEETLFIEKSHELGKVLVWPQYGIMAKVKDAGRDDKNANNVTSNEAMPMHFDGIFKYKEIEDPVTGEKKRVLNPPGYQYFTCLATAPKGSGYTLFCSSRLFFRYLAAPWSAERLEPVTWGTVNTGFWKQNQEDLKLVVRHPVTNEPCMRWHEPWSKTKYSTCKVIIENEEQGLIDVINQLIYDQRTCLRFSWEQGDLLINDNVSMLHTRTAYESNCDREMWRIHFD</sequence>
<dbReference type="Gene3D" id="3.60.130.10">
    <property type="entry name" value="Clavaminate synthase-like"/>
    <property type="match status" value="1"/>
</dbReference>
<accession>A0A9P9DKM5</accession>
<gene>
    <name evidence="4" type="ORF">B0J11DRAFT_339384</name>
</gene>
<dbReference type="PANTHER" id="PTHR37285:SF6">
    <property type="entry name" value="BIOSYNTHESIS PROTEIN, PUTATIVE (AFU_ORTHOLOGUE AFUA_5G02660)-RELATED"/>
    <property type="match status" value="1"/>
</dbReference>
<protein>
    <submittedName>
        <fullName evidence="4">Pyoverdine/dityrosine biosynthesis protein</fullName>
    </submittedName>
</protein>
<organism evidence="4 5">
    <name type="scientific">Dendryphion nanum</name>
    <dbReference type="NCBI Taxonomy" id="256645"/>
    <lineage>
        <taxon>Eukaryota</taxon>
        <taxon>Fungi</taxon>
        <taxon>Dikarya</taxon>
        <taxon>Ascomycota</taxon>
        <taxon>Pezizomycotina</taxon>
        <taxon>Dothideomycetes</taxon>
        <taxon>Pleosporomycetidae</taxon>
        <taxon>Pleosporales</taxon>
        <taxon>Torulaceae</taxon>
        <taxon>Dendryphion</taxon>
    </lineage>
</organism>
<evidence type="ECO:0000313" key="4">
    <source>
        <dbReference type="EMBL" id="KAH7122445.1"/>
    </source>
</evidence>
<reference evidence="4" key="1">
    <citation type="journal article" date="2021" name="Nat. Commun.">
        <title>Genetic determinants of endophytism in the Arabidopsis root mycobiome.</title>
        <authorList>
            <person name="Mesny F."/>
            <person name="Miyauchi S."/>
            <person name="Thiergart T."/>
            <person name="Pickel B."/>
            <person name="Atanasova L."/>
            <person name="Karlsson M."/>
            <person name="Huettel B."/>
            <person name="Barry K.W."/>
            <person name="Haridas S."/>
            <person name="Chen C."/>
            <person name="Bauer D."/>
            <person name="Andreopoulos W."/>
            <person name="Pangilinan J."/>
            <person name="LaButti K."/>
            <person name="Riley R."/>
            <person name="Lipzen A."/>
            <person name="Clum A."/>
            <person name="Drula E."/>
            <person name="Henrissat B."/>
            <person name="Kohler A."/>
            <person name="Grigoriev I.V."/>
            <person name="Martin F.M."/>
            <person name="Hacquard S."/>
        </authorList>
    </citation>
    <scope>NUCLEOTIDE SEQUENCE</scope>
    <source>
        <strain evidence="4">MPI-CAGE-CH-0243</strain>
    </source>
</reference>
<feature type="compositionally biased region" description="Polar residues" evidence="2">
    <location>
        <begin position="44"/>
        <end position="60"/>
    </location>
</feature>
<evidence type="ECO:0000313" key="5">
    <source>
        <dbReference type="Proteomes" id="UP000700596"/>
    </source>
</evidence>
<dbReference type="Pfam" id="PF02668">
    <property type="entry name" value="TauD"/>
    <property type="match status" value="1"/>
</dbReference>
<dbReference type="InterPro" id="IPR007817">
    <property type="entry name" value="Isocyanide_synthase_DIT1"/>
</dbReference>
<dbReference type="OrthoDB" id="429813at2759"/>
<evidence type="ECO:0000256" key="2">
    <source>
        <dbReference type="SAM" id="MobiDB-lite"/>
    </source>
</evidence>
<dbReference type="Pfam" id="PF05141">
    <property type="entry name" value="DIT1_PvcA"/>
    <property type="match status" value="1"/>
</dbReference>
<keyword evidence="1" id="KW-0560">Oxidoreductase</keyword>
<evidence type="ECO:0000256" key="1">
    <source>
        <dbReference type="ARBA" id="ARBA00023002"/>
    </source>
</evidence>
<dbReference type="GO" id="GO:0016491">
    <property type="term" value="F:oxidoreductase activity"/>
    <property type="evidence" value="ECO:0007669"/>
    <property type="project" value="UniProtKB-KW"/>
</dbReference>
<feature type="domain" description="TauD/TfdA-like" evidence="3">
    <location>
        <begin position="426"/>
        <end position="670"/>
    </location>
</feature>
<name>A0A9P9DKM5_9PLEO</name>
<keyword evidence="5" id="KW-1185">Reference proteome</keyword>
<dbReference type="SUPFAM" id="SSF51197">
    <property type="entry name" value="Clavaminate synthase-like"/>
    <property type="match status" value="1"/>
</dbReference>
<dbReference type="EMBL" id="JAGMWT010000009">
    <property type="protein sequence ID" value="KAH7122445.1"/>
    <property type="molecule type" value="Genomic_DNA"/>
</dbReference>
<feature type="region of interest" description="Disordered" evidence="2">
    <location>
        <begin position="33"/>
        <end position="64"/>
    </location>
</feature>
<comment type="caution">
    <text evidence="4">The sequence shown here is derived from an EMBL/GenBank/DDBJ whole genome shotgun (WGS) entry which is preliminary data.</text>
</comment>
<proteinExistence type="predicted"/>
<dbReference type="PANTHER" id="PTHR37285">
    <property type="entry name" value="SPORE WALL MATURATION PROTEIN DIT1"/>
    <property type="match status" value="1"/>
</dbReference>
<evidence type="ECO:0000259" key="3">
    <source>
        <dbReference type="Pfam" id="PF02668"/>
    </source>
</evidence>
<dbReference type="Proteomes" id="UP000700596">
    <property type="component" value="Unassembled WGS sequence"/>
</dbReference>